<evidence type="ECO:0000256" key="2">
    <source>
        <dbReference type="ARBA" id="ARBA00022448"/>
    </source>
</evidence>
<keyword evidence="5" id="KW-0472">Membrane</keyword>
<dbReference type="OrthoDB" id="66620at2759"/>
<dbReference type="InterPro" id="IPR003439">
    <property type="entry name" value="ABC_transporter-like_ATP-bd"/>
</dbReference>
<dbReference type="GO" id="GO:0016020">
    <property type="term" value="C:membrane"/>
    <property type="evidence" value="ECO:0007669"/>
    <property type="project" value="UniProtKB-SubCell"/>
</dbReference>
<dbReference type="SUPFAM" id="SSF52540">
    <property type="entry name" value="P-loop containing nucleoside triphosphate hydrolases"/>
    <property type="match status" value="1"/>
</dbReference>
<evidence type="ECO:0000256" key="5">
    <source>
        <dbReference type="ARBA" id="ARBA00023136"/>
    </source>
</evidence>
<dbReference type="Proteomes" id="UP000023152">
    <property type="component" value="Unassembled WGS sequence"/>
</dbReference>
<evidence type="ECO:0000256" key="4">
    <source>
        <dbReference type="ARBA" id="ARBA00022989"/>
    </source>
</evidence>
<dbReference type="GO" id="GO:0005524">
    <property type="term" value="F:ATP binding"/>
    <property type="evidence" value="ECO:0007669"/>
    <property type="project" value="InterPro"/>
</dbReference>
<evidence type="ECO:0000259" key="7">
    <source>
        <dbReference type="PROSITE" id="PS50893"/>
    </source>
</evidence>
<dbReference type="AlphaFoldDB" id="X6P6Y1"/>
<comment type="caution">
    <text evidence="8">The sequence shown here is derived from an EMBL/GenBank/DDBJ whole genome shotgun (WGS) entry which is preliminary data.</text>
</comment>
<accession>X6P6Y1</accession>
<reference evidence="8 9" key="1">
    <citation type="journal article" date="2013" name="Curr. Biol.">
        <title>The Genome of the Foraminiferan Reticulomyxa filosa.</title>
        <authorList>
            <person name="Glockner G."/>
            <person name="Hulsmann N."/>
            <person name="Schleicher M."/>
            <person name="Noegel A.A."/>
            <person name="Eichinger L."/>
            <person name="Gallinger C."/>
            <person name="Pawlowski J."/>
            <person name="Sierra R."/>
            <person name="Euteneuer U."/>
            <person name="Pillet L."/>
            <person name="Moustafa A."/>
            <person name="Platzer M."/>
            <person name="Groth M."/>
            <person name="Szafranski K."/>
            <person name="Schliwa M."/>
        </authorList>
    </citation>
    <scope>NUCLEOTIDE SEQUENCE [LARGE SCALE GENOMIC DNA]</scope>
</reference>
<gene>
    <name evidence="8" type="ORF">RFI_03742</name>
</gene>
<keyword evidence="3" id="KW-0812">Transmembrane</keyword>
<protein>
    <submittedName>
        <fullName evidence="8">ABC transporter</fullName>
    </submittedName>
</protein>
<sequence length="348" mass="39524">MSTSIIRFSPSEFFLLEKLSEYRFSCQSEKKIVLDTSQVDYQKKKKERRNVTSKKQKNYHKEMAEDDENKESGGLGLDSSFKIDFYIHTYSKKRGRQDEKREVFLENIEGHVEPGTVCAVIGPRDSGKDRLLQLLSGRTNKHVCLGEVHVNGTRLAAPQMRAMTAYLRNAGSSLIGQTTVEESVDFTARLVLPSNVDDASRKTKVERVLEEVQLTNVKHCRIDGGVKNEPISAEDRVRVGLAQVLVENKKMIFLDELTEGLDLLSAERVVRDIISLAEVKLLTVFVTLEHPTKLLLEKFQKCLFLSKGHQLYFGRVRNSVDFFTRLGYPIPEETSIYDHILGLTVPDA</sequence>
<dbReference type="GO" id="GO:0042626">
    <property type="term" value="F:ATPase-coupled transmembrane transporter activity"/>
    <property type="evidence" value="ECO:0007669"/>
    <property type="project" value="TreeGrafter"/>
</dbReference>
<dbReference type="PROSITE" id="PS50893">
    <property type="entry name" value="ABC_TRANSPORTER_2"/>
    <property type="match status" value="1"/>
</dbReference>
<proteinExistence type="predicted"/>
<organism evidence="8 9">
    <name type="scientific">Reticulomyxa filosa</name>
    <dbReference type="NCBI Taxonomy" id="46433"/>
    <lineage>
        <taxon>Eukaryota</taxon>
        <taxon>Sar</taxon>
        <taxon>Rhizaria</taxon>
        <taxon>Retaria</taxon>
        <taxon>Foraminifera</taxon>
        <taxon>Monothalamids</taxon>
        <taxon>Reticulomyxidae</taxon>
        <taxon>Reticulomyxa</taxon>
    </lineage>
</organism>
<keyword evidence="2" id="KW-0813">Transport</keyword>
<feature type="region of interest" description="Disordered" evidence="6">
    <location>
        <begin position="43"/>
        <end position="71"/>
    </location>
</feature>
<dbReference type="OMA" id="GRDTMAY"/>
<dbReference type="Pfam" id="PF00005">
    <property type="entry name" value="ABC_tran"/>
    <property type="match status" value="1"/>
</dbReference>
<evidence type="ECO:0000313" key="9">
    <source>
        <dbReference type="Proteomes" id="UP000023152"/>
    </source>
</evidence>
<evidence type="ECO:0000256" key="3">
    <source>
        <dbReference type="ARBA" id="ARBA00022692"/>
    </source>
</evidence>
<dbReference type="PANTHER" id="PTHR48041">
    <property type="entry name" value="ABC TRANSPORTER G FAMILY MEMBER 28"/>
    <property type="match status" value="1"/>
</dbReference>
<name>X6P6Y1_RETFI</name>
<keyword evidence="4" id="KW-1133">Transmembrane helix</keyword>
<feature type="domain" description="ABC transporter" evidence="7">
    <location>
        <begin position="87"/>
        <end position="332"/>
    </location>
</feature>
<evidence type="ECO:0000313" key="8">
    <source>
        <dbReference type="EMBL" id="ETO33367.1"/>
    </source>
</evidence>
<dbReference type="InterPro" id="IPR027417">
    <property type="entry name" value="P-loop_NTPase"/>
</dbReference>
<comment type="subcellular location">
    <subcellularLocation>
        <location evidence="1">Membrane</location>
        <topology evidence="1">Multi-pass membrane protein</topology>
    </subcellularLocation>
</comment>
<feature type="non-terminal residue" evidence="8">
    <location>
        <position position="348"/>
    </location>
</feature>
<dbReference type="EMBL" id="ASPP01003456">
    <property type="protein sequence ID" value="ETO33367.1"/>
    <property type="molecule type" value="Genomic_DNA"/>
</dbReference>
<dbReference type="PANTHER" id="PTHR48041:SF139">
    <property type="entry name" value="PROTEIN SCARLET"/>
    <property type="match status" value="1"/>
</dbReference>
<dbReference type="InterPro" id="IPR050352">
    <property type="entry name" value="ABCG_transporters"/>
</dbReference>
<dbReference type="GO" id="GO:0016887">
    <property type="term" value="F:ATP hydrolysis activity"/>
    <property type="evidence" value="ECO:0007669"/>
    <property type="project" value="InterPro"/>
</dbReference>
<dbReference type="Gene3D" id="3.40.50.300">
    <property type="entry name" value="P-loop containing nucleotide triphosphate hydrolases"/>
    <property type="match status" value="1"/>
</dbReference>
<keyword evidence="9" id="KW-1185">Reference proteome</keyword>
<feature type="compositionally biased region" description="Basic residues" evidence="6">
    <location>
        <begin position="43"/>
        <end position="58"/>
    </location>
</feature>
<evidence type="ECO:0000256" key="1">
    <source>
        <dbReference type="ARBA" id="ARBA00004141"/>
    </source>
</evidence>
<evidence type="ECO:0000256" key="6">
    <source>
        <dbReference type="SAM" id="MobiDB-lite"/>
    </source>
</evidence>